<comment type="caution">
    <text evidence="1">The sequence shown here is derived from an EMBL/GenBank/DDBJ whole genome shotgun (WGS) entry which is preliminary data.</text>
</comment>
<organism evidence="1 2">
    <name type="scientific">Neisseria elongata subsp. glycolytica ATCC 29315</name>
    <dbReference type="NCBI Taxonomy" id="546263"/>
    <lineage>
        <taxon>Bacteria</taxon>
        <taxon>Pseudomonadati</taxon>
        <taxon>Pseudomonadota</taxon>
        <taxon>Betaproteobacteria</taxon>
        <taxon>Neisseriales</taxon>
        <taxon>Neisseriaceae</taxon>
        <taxon>Neisseria</taxon>
    </lineage>
</organism>
<evidence type="ECO:0000313" key="1">
    <source>
        <dbReference type="EMBL" id="EFE48828.1"/>
    </source>
</evidence>
<dbReference type="EMBL" id="ADBF01000234">
    <property type="protein sequence ID" value="EFE48828.1"/>
    <property type="molecule type" value="Genomic_DNA"/>
</dbReference>
<reference evidence="1 2" key="1">
    <citation type="submission" date="2010-02" db="EMBL/GenBank/DDBJ databases">
        <authorList>
            <person name="Weinstock G."/>
            <person name="Sodergren E."/>
            <person name="Clifton S."/>
            <person name="Fulton L."/>
            <person name="Fulton B."/>
            <person name="Courtney L."/>
            <person name="Fronick C."/>
            <person name="Harrison M."/>
            <person name="Strong C."/>
            <person name="Farmer C."/>
            <person name="Delahaunty K."/>
            <person name="Markovic C."/>
            <person name="Hall O."/>
            <person name="Minx P."/>
            <person name="Tomlinson C."/>
            <person name="Mitreva M."/>
            <person name="Nelson J."/>
            <person name="Hou S."/>
            <person name="Wollam A."/>
            <person name="Pepin K.H."/>
            <person name="Johnson M."/>
            <person name="Bhonagiri V."/>
            <person name="Zhang X."/>
            <person name="Suruliraj S."/>
            <person name="Warren W."/>
            <person name="Chinwalla A."/>
            <person name="Mardis E.R."/>
            <person name="Wilson R.K."/>
        </authorList>
    </citation>
    <scope>NUCLEOTIDE SEQUENCE [LARGE SCALE GENOMIC DNA]</scope>
    <source>
        <strain evidence="1 2">ATCC 29315</strain>
    </source>
</reference>
<accession>D4DTL3</accession>
<proteinExistence type="predicted"/>
<dbReference type="AlphaFoldDB" id="D4DTL3"/>
<sequence>MKTRGNPTLPICQIRPSEQTPHLSHLIGHALETARPHTVAVKKGRLKRPFHLFVGIVPTV</sequence>
<dbReference type="Proteomes" id="UP000005536">
    <property type="component" value="Unassembled WGS sequence"/>
</dbReference>
<gene>
    <name evidence="1" type="ORF">NEIELOOT_02419</name>
</gene>
<evidence type="ECO:0000313" key="2">
    <source>
        <dbReference type="Proteomes" id="UP000005536"/>
    </source>
</evidence>
<name>D4DTL3_NEIEG</name>
<protein>
    <submittedName>
        <fullName evidence="1">Uncharacterized protein</fullName>
    </submittedName>
</protein>